<sequence length="160" mass="17828">MLGLTSIAINRAPILSSLSDKSNPDTKPQARRINITTPPQPPSGKQQIEKKPSVAEIERAIGAGIFKDRDINRESEQEKTLFDQILSNSIGKTEGDVEKKLRETGEWIIDQTEGPSRSTGKNILKVVFLWILPVWILSFLVASGFIKLPFISPFIDDLIM</sequence>
<proteinExistence type="predicted"/>
<comment type="caution">
    <text evidence="1">The sequence shown here is derived from an EMBL/GenBank/DDBJ whole genome shotgun (WGS) entry which is preliminary data.</text>
</comment>
<accession>A0ACB8ZJH7</accession>
<evidence type="ECO:0000313" key="1">
    <source>
        <dbReference type="EMBL" id="KAI3696280.1"/>
    </source>
</evidence>
<reference evidence="2" key="1">
    <citation type="journal article" date="2022" name="Mol. Ecol. Resour.">
        <title>The genomes of chicory, endive, great burdock and yacon provide insights into Asteraceae palaeo-polyploidization history and plant inulin production.</title>
        <authorList>
            <person name="Fan W."/>
            <person name="Wang S."/>
            <person name="Wang H."/>
            <person name="Wang A."/>
            <person name="Jiang F."/>
            <person name="Liu H."/>
            <person name="Zhao H."/>
            <person name="Xu D."/>
            <person name="Zhang Y."/>
        </authorList>
    </citation>
    <scope>NUCLEOTIDE SEQUENCE [LARGE SCALE GENOMIC DNA]</scope>
    <source>
        <strain evidence="2">cv. Yunnan</strain>
    </source>
</reference>
<dbReference type="Proteomes" id="UP001056120">
    <property type="component" value="Linkage Group LG26"/>
</dbReference>
<organism evidence="1 2">
    <name type="scientific">Smallanthus sonchifolius</name>
    <dbReference type="NCBI Taxonomy" id="185202"/>
    <lineage>
        <taxon>Eukaryota</taxon>
        <taxon>Viridiplantae</taxon>
        <taxon>Streptophyta</taxon>
        <taxon>Embryophyta</taxon>
        <taxon>Tracheophyta</taxon>
        <taxon>Spermatophyta</taxon>
        <taxon>Magnoliopsida</taxon>
        <taxon>eudicotyledons</taxon>
        <taxon>Gunneridae</taxon>
        <taxon>Pentapetalae</taxon>
        <taxon>asterids</taxon>
        <taxon>campanulids</taxon>
        <taxon>Asterales</taxon>
        <taxon>Asteraceae</taxon>
        <taxon>Asteroideae</taxon>
        <taxon>Heliantheae alliance</taxon>
        <taxon>Millerieae</taxon>
        <taxon>Smallanthus</taxon>
    </lineage>
</organism>
<dbReference type="EMBL" id="CM042043">
    <property type="protein sequence ID" value="KAI3696280.1"/>
    <property type="molecule type" value="Genomic_DNA"/>
</dbReference>
<keyword evidence="2" id="KW-1185">Reference proteome</keyword>
<name>A0ACB8ZJH7_9ASTR</name>
<reference evidence="1 2" key="2">
    <citation type="journal article" date="2022" name="Mol. Ecol. Resour.">
        <title>The genomes of chicory, endive, great burdock and yacon provide insights into Asteraceae paleo-polyploidization history and plant inulin production.</title>
        <authorList>
            <person name="Fan W."/>
            <person name="Wang S."/>
            <person name="Wang H."/>
            <person name="Wang A."/>
            <person name="Jiang F."/>
            <person name="Liu H."/>
            <person name="Zhao H."/>
            <person name="Xu D."/>
            <person name="Zhang Y."/>
        </authorList>
    </citation>
    <scope>NUCLEOTIDE SEQUENCE [LARGE SCALE GENOMIC DNA]</scope>
    <source>
        <strain evidence="2">cv. Yunnan</strain>
        <tissue evidence="1">Leaves</tissue>
    </source>
</reference>
<gene>
    <name evidence="1" type="ORF">L1987_79292</name>
</gene>
<protein>
    <submittedName>
        <fullName evidence="1">Uncharacterized protein</fullName>
    </submittedName>
</protein>
<evidence type="ECO:0000313" key="2">
    <source>
        <dbReference type="Proteomes" id="UP001056120"/>
    </source>
</evidence>